<keyword evidence="7" id="KW-0539">Nucleus</keyword>
<evidence type="ECO:0000313" key="11">
    <source>
        <dbReference type="Proteomes" id="UP001054889"/>
    </source>
</evidence>
<dbReference type="EMBL" id="BQKI01000009">
    <property type="protein sequence ID" value="GJN03203.1"/>
    <property type="molecule type" value="Genomic_DNA"/>
</dbReference>
<dbReference type="Pfam" id="PF13359">
    <property type="entry name" value="DDE_Tnp_4"/>
    <property type="match status" value="1"/>
</dbReference>
<comment type="cofactor">
    <cofactor evidence="1">
        <name>a divalent metal cation</name>
        <dbReference type="ChEBI" id="CHEBI:60240"/>
    </cofactor>
</comment>
<sequence length="236" mass="27620">MTLIAHRYHRRRPRYIVDEDEVEERKQMLRNLYQGPNIYYYDSLRLTKRSFNDLCAILRDRCGMQDTLNMSVEEKVAIFFLIVGHAEKMRLIQSTYGWSLEPVSRHFNEVLQGILSLSHEFNKPPDPADVQPKDPKWRWFEDCLGALDGTHVDIYVPLRDQGRYRNRKQKITTNVLGVCDWQMKFLYVLAGWEGSASNSRVLWDAMSPEDAFNVPNGKYYLVDIGYTNGPGFLAPY</sequence>
<keyword evidence="6" id="KW-0378">Hydrolase</keyword>
<evidence type="ECO:0000259" key="8">
    <source>
        <dbReference type="Pfam" id="PF13359"/>
    </source>
</evidence>
<dbReference type="InterPro" id="IPR027806">
    <property type="entry name" value="HARBI1_dom"/>
</dbReference>
<protein>
    <recommendedName>
        <fullName evidence="12">DDE Tnp4 domain-containing protein</fullName>
    </recommendedName>
</protein>
<feature type="domain" description="DDE Tnp4" evidence="8">
    <location>
        <begin position="147"/>
        <end position="233"/>
    </location>
</feature>
<evidence type="ECO:0000259" key="9">
    <source>
        <dbReference type="Pfam" id="PF26138"/>
    </source>
</evidence>
<dbReference type="PANTHER" id="PTHR22930">
    <property type="match status" value="1"/>
</dbReference>
<evidence type="ECO:0000256" key="4">
    <source>
        <dbReference type="ARBA" id="ARBA00022722"/>
    </source>
</evidence>
<comment type="subcellular location">
    <subcellularLocation>
        <location evidence="2">Nucleus</location>
    </subcellularLocation>
</comment>
<comment type="caution">
    <text evidence="10">The sequence shown here is derived from an EMBL/GenBank/DDBJ whole genome shotgun (WGS) entry which is preliminary data.</text>
</comment>
<dbReference type="InterPro" id="IPR045249">
    <property type="entry name" value="HARBI1-like"/>
</dbReference>
<dbReference type="Pfam" id="PF26138">
    <property type="entry name" value="DUF8040"/>
    <property type="match status" value="1"/>
</dbReference>
<keyword evidence="11" id="KW-1185">Reference proteome</keyword>
<evidence type="ECO:0000313" key="10">
    <source>
        <dbReference type="EMBL" id="GJN03203.1"/>
    </source>
</evidence>
<comment type="similarity">
    <text evidence="3">Belongs to the HARBI1 family.</text>
</comment>
<organism evidence="10 11">
    <name type="scientific">Eleusine coracana subsp. coracana</name>
    <dbReference type="NCBI Taxonomy" id="191504"/>
    <lineage>
        <taxon>Eukaryota</taxon>
        <taxon>Viridiplantae</taxon>
        <taxon>Streptophyta</taxon>
        <taxon>Embryophyta</taxon>
        <taxon>Tracheophyta</taxon>
        <taxon>Spermatophyta</taxon>
        <taxon>Magnoliopsida</taxon>
        <taxon>Liliopsida</taxon>
        <taxon>Poales</taxon>
        <taxon>Poaceae</taxon>
        <taxon>PACMAD clade</taxon>
        <taxon>Chloridoideae</taxon>
        <taxon>Cynodonteae</taxon>
        <taxon>Eleusininae</taxon>
        <taxon>Eleusine</taxon>
    </lineage>
</organism>
<evidence type="ECO:0000256" key="7">
    <source>
        <dbReference type="ARBA" id="ARBA00023242"/>
    </source>
</evidence>
<dbReference type="AlphaFoldDB" id="A0AAV5CZ78"/>
<evidence type="ECO:0000256" key="5">
    <source>
        <dbReference type="ARBA" id="ARBA00022723"/>
    </source>
</evidence>
<evidence type="ECO:0000256" key="6">
    <source>
        <dbReference type="ARBA" id="ARBA00022801"/>
    </source>
</evidence>
<dbReference type="GO" id="GO:0005634">
    <property type="term" value="C:nucleus"/>
    <property type="evidence" value="ECO:0007669"/>
    <property type="project" value="UniProtKB-SubCell"/>
</dbReference>
<keyword evidence="5" id="KW-0479">Metal-binding</keyword>
<reference evidence="10" key="1">
    <citation type="journal article" date="2018" name="DNA Res.">
        <title>Multiple hybrid de novo genome assembly of finger millet, an orphan allotetraploid crop.</title>
        <authorList>
            <person name="Hatakeyama M."/>
            <person name="Aluri S."/>
            <person name="Balachadran M.T."/>
            <person name="Sivarajan S.R."/>
            <person name="Patrignani A."/>
            <person name="Gruter S."/>
            <person name="Poveda L."/>
            <person name="Shimizu-Inatsugi R."/>
            <person name="Baeten J."/>
            <person name="Francoijs K.J."/>
            <person name="Nataraja K.N."/>
            <person name="Reddy Y.A.N."/>
            <person name="Phadnis S."/>
            <person name="Ravikumar R.L."/>
            <person name="Schlapbach R."/>
            <person name="Sreeman S.M."/>
            <person name="Shimizu K.K."/>
        </authorList>
    </citation>
    <scope>NUCLEOTIDE SEQUENCE</scope>
</reference>
<evidence type="ECO:0008006" key="12">
    <source>
        <dbReference type="Google" id="ProtNLM"/>
    </source>
</evidence>
<dbReference type="GO" id="GO:0004518">
    <property type="term" value="F:nuclease activity"/>
    <property type="evidence" value="ECO:0007669"/>
    <property type="project" value="UniProtKB-KW"/>
</dbReference>
<dbReference type="PANTHER" id="PTHR22930:SF281">
    <property type="entry name" value="NUCLEASE"/>
    <property type="match status" value="1"/>
</dbReference>
<dbReference type="InterPro" id="IPR058353">
    <property type="entry name" value="DUF8040"/>
</dbReference>
<proteinExistence type="inferred from homology"/>
<evidence type="ECO:0000256" key="3">
    <source>
        <dbReference type="ARBA" id="ARBA00006958"/>
    </source>
</evidence>
<keyword evidence="4" id="KW-0540">Nuclease</keyword>
<evidence type="ECO:0000256" key="1">
    <source>
        <dbReference type="ARBA" id="ARBA00001968"/>
    </source>
</evidence>
<gene>
    <name evidence="10" type="primary">ga20620</name>
    <name evidence="10" type="ORF">PR202_ga20620</name>
</gene>
<accession>A0AAV5CZ78</accession>
<evidence type="ECO:0000256" key="2">
    <source>
        <dbReference type="ARBA" id="ARBA00004123"/>
    </source>
</evidence>
<dbReference type="GO" id="GO:0016787">
    <property type="term" value="F:hydrolase activity"/>
    <property type="evidence" value="ECO:0007669"/>
    <property type="project" value="UniProtKB-KW"/>
</dbReference>
<name>A0AAV5CZ78_ELECO</name>
<dbReference type="GO" id="GO:0046872">
    <property type="term" value="F:metal ion binding"/>
    <property type="evidence" value="ECO:0007669"/>
    <property type="project" value="UniProtKB-KW"/>
</dbReference>
<feature type="domain" description="DUF8040" evidence="9">
    <location>
        <begin position="26"/>
        <end position="115"/>
    </location>
</feature>
<reference evidence="10" key="2">
    <citation type="submission" date="2021-12" db="EMBL/GenBank/DDBJ databases">
        <title>Resequencing data analysis of finger millet.</title>
        <authorList>
            <person name="Hatakeyama M."/>
            <person name="Aluri S."/>
            <person name="Balachadran M.T."/>
            <person name="Sivarajan S.R."/>
            <person name="Poveda L."/>
            <person name="Shimizu-Inatsugi R."/>
            <person name="Schlapbach R."/>
            <person name="Sreeman S.M."/>
            <person name="Shimizu K.K."/>
        </authorList>
    </citation>
    <scope>NUCLEOTIDE SEQUENCE</scope>
</reference>
<dbReference type="Proteomes" id="UP001054889">
    <property type="component" value="Unassembled WGS sequence"/>
</dbReference>